<dbReference type="Proteomes" id="UP000024404">
    <property type="component" value="Unassembled WGS sequence"/>
</dbReference>
<dbReference type="EnsemblMetazoa" id="OVOC11317.1">
    <property type="protein sequence ID" value="OVOC11317.1"/>
    <property type="gene ID" value="WBGene00248126"/>
</dbReference>
<keyword evidence="1" id="KW-0812">Transmembrane</keyword>
<keyword evidence="3" id="KW-1185">Reference proteome</keyword>
<keyword evidence="1" id="KW-1133">Transmembrane helix</keyword>
<evidence type="ECO:0000313" key="3">
    <source>
        <dbReference type="Proteomes" id="UP000024404"/>
    </source>
</evidence>
<name>A0A8R1TKR3_ONCVO</name>
<dbReference type="AlphaFoldDB" id="A0A8R1TKR3"/>
<reference evidence="3" key="1">
    <citation type="submission" date="2013-10" db="EMBL/GenBank/DDBJ databases">
        <title>Genome sequencing of Onchocerca volvulus.</title>
        <authorList>
            <person name="Cotton J."/>
            <person name="Tsai J."/>
            <person name="Stanley E."/>
            <person name="Tracey A."/>
            <person name="Holroyd N."/>
            <person name="Lustigman S."/>
            <person name="Berriman M."/>
        </authorList>
    </citation>
    <scope>NUCLEOTIDE SEQUENCE</scope>
</reference>
<evidence type="ECO:0000256" key="1">
    <source>
        <dbReference type="SAM" id="Phobius"/>
    </source>
</evidence>
<keyword evidence="1" id="KW-0472">Membrane</keyword>
<sequence length="113" mass="12620">MDRFEQPQPPILRALLVMSLVRVFVCDLCYELVAFIYFRANLGRQGALMQPPVNSPLSSLTVTIFKFIPFSIHLILFTICSSVVISKKVHLFNLNDRFVIVVGGAIGKVPAIV</sequence>
<feature type="transmembrane region" description="Helical" evidence="1">
    <location>
        <begin position="58"/>
        <end position="85"/>
    </location>
</feature>
<proteinExistence type="predicted"/>
<feature type="transmembrane region" description="Helical" evidence="1">
    <location>
        <begin position="12"/>
        <end position="38"/>
    </location>
</feature>
<accession>A0A8R1TKR3</accession>
<dbReference type="EMBL" id="CMVM020000351">
    <property type="status" value="NOT_ANNOTATED_CDS"/>
    <property type="molecule type" value="Genomic_DNA"/>
</dbReference>
<organism evidence="2 3">
    <name type="scientific">Onchocerca volvulus</name>
    <dbReference type="NCBI Taxonomy" id="6282"/>
    <lineage>
        <taxon>Eukaryota</taxon>
        <taxon>Metazoa</taxon>
        <taxon>Ecdysozoa</taxon>
        <taxon>Nematoda</taxon>
        <taxon>Chromadorea</taxon>
        <taxon>Rhabditida</taxon>
        <taxon>Spirurina</taxon>
        <taxon>Spiruromorpha</taxon>
        <taxon>Filarioidea</taxon>
        <taxon>Onchocercidae</taxon>
        <taxon>Onchocerca</taxon>
    </lineage>
</organism>
<reference evidence="2" key="2">
    <citation type="submission" date="2022-06" db="UniProtKB">
        <authorList>
            <consortium name="EnsemblMetazoa"/>
        </authorList>
    </citation>
    <scope>IDENTIFICATION</scope>
</reference>
<evidence type="ECO:0000313" key="2">
    <source>
        <dbReference type="EnsemblMetazoa" id="OVOC11317.1"/>
    </source>
</evidence>
<protein>
    <submittedName>
        <fullName evidence="2">Uncharacterized protein</fullName>
    </submittedName>
</protein>